<evidence type="ECO:0000256" key="8">
    <source>
        <dbReference type="ARBA" id="ARBA00038940"/>
    </source>
</evidence>
<dbReference type="GO" id="GO:0003723">
    <property type="term" value="F:RNA binding"/>
    <property type="evidence" value="ECO:0007669"/>
    <property type="project" value="InterPro"/>
</dbReference>
<name>A0A6P6Y114_DERPT</name>
<dbReference type="GO" id="GO:0043829">
    <property type="term" value="F:tRNA-specific adenosine-37 deaminase activity"/>
    <property type="evidence" value="ECO:0007669"/>
    <property type="project" value="UniProtKB-EC"/>
</dbReference>
<dbReference type="EC" id="3.5.4.34" evidence="8"/>
<evidence type="ECO:0000256" key="6">
    <source>
        <dbReference type="ARBA" id="ARBA00037784"/>
    </source>
</evidence>
<dbReference type="Proteomes" id="UP000515146">
    <property type="component" value="Unplaced"/>
</dbReference>
<evidence type="ECO:0000256" key="11">
    <source>
        <dbReference type="ARBA" id="ARBA00047635"/>
    </source>
</evidence>
<keyword evidence="4" id="KW-0862">Zinc</keyword>
<evidence type="ECO:0000256" key="7">
    <source>
        <dbReference type="ARBA" id="ARBA00038326"/>
    </source>
</evidence>
<evidence type="ECO:0000256" key="9">
    <source>
        <dbReference type="ARBA" id="ARBA00040502"/>
    </source>
</evidence>
<dbReference type="SMART" id="SM00552">
    <property type="entry name" value="ADEAMc"/>
    <property type="match status" value="1"/>
</dbReference>
<evidence type="ECO:0000256" key="2">
    <source>
        <dbReference type="ARBA" id="ARBA00022723"/>
    </source>
</evidence>
<dbReference type="KEGG" id="dpte:113793346"/>
<dbReference type="RefSeq" id="XP_027199163.1">
    <property type="nucleotide sequence ID" value="XM_027343362.1"/>
</dbReference>
<keyword evidence="12" id="KW-1185">Reference proteome</keyword>
<dbReference type="InterPro" id="IPR002466">
    <property type="entry name" value="A_deamin"/>
</dbReference>
<comment type="cofactor">
    <cofactor evidence="5">
        <name>1D-myo-inositol hexakisphosphate</name>
        <dbReference type="ChEBI" id="CHEBI:58130"/>
    </cofactor>
</comment>
<comment type="similarity">
    <text evidence="7">Belongs to the ADAT1 family.</text>
</comment>
<keyword evidence="1" id="KW-0819">tRNA processing</keyword>
<protein>
    <recommendedName>
        <fullName evidence="9">tRNA-specific adenosine deaminase 1</fullName>
        <ecNumber evidence="8">3.5.4.34</ecNumber>
    </recommendedName>
    <alternativeName>
        <fullName evidence="10">tRNA-specific adenosine-37 deaminase</fullName>
    </alternativeName>
</protein>
<dbReference type="CTD" id="23536"/>
<proteinExistence type="inferred from homology"/>
<comment type="catalytic activity">
    <reaction evidence="11">
        <text>adenosine(37) in tRNA(Ala) + H2O + H(+) = inosine(37) in tRNA(Ala) + NH4(+)</text>
        <dbReference type="Rhea" id="RHEA:50968"/>
        <dbReference type="Rhea" id="RHEA-COMP:12855"/>
        <dbReference type="Rhea" id="RHEA-COMP:12856"/>
        <dbReference type="ChEBI" id="CHEBI:15377"/>
        <dbReference type="ChEBI" id="CHEBI:15378"/>
        <dbReference type="ChEBI" id="CHEBI:28938"/>
        <dbReference type="ChEBI" id="CHEBI:74411"/>
        <dbReference type="ChEBI" id="CHEBI:82852"/>
        <dbReference type="EC" id="3.5.4.34"/>
    </reaction>
</comment>
<sequence length="356" mass="41368">MVDNDPTDNDLRIDPNVIASLCYDSYNRLGKSGKPNPRKNEYTVIAGLVEYREKTSPKVVCLTTGTKCFPNNVPYRHEDIVDCHAEPLLKRAFKCYLIEMINDWFDTNKNLDQFYDKVLSGRHYCLFVSQFPCGSFSRWKGDYQNNSKNKRIRVNRKPGRGEFCPKAACVHKIAKWRIFGLQGSRLFDIIGKPIIFNHIVIGNCETDNLETLDGFDLVKDYLTTDQKEYSKVANNLIGEFQFSQPYHLHFAQQFRHQEFVKNNTPCGSSIVAWMNCDKNLKTEILANGRRLGATKRKTFPNTLGTSIVSDFYLRQNIEQLIVKLNVKNMYSEKYQKDWNTVQNFFSIFKDWPIIDV</sequence>
<dbReference type="AlphaFoldDB" id="A0A6P6Y114"/>
<keyword evidence="3" id="KW-0378">Hydrolase</keyword>
<gene>
    <name evidence="13" type="primary">LOC113793346</name>
</gene>
<dbReference type="InParanoid" id="A0A6P6Y114"/>
<accession>A0A6P6Y114</accession>
<keyword evidence="2" id="KW-0479">Metal-binding</keyword>
<evidence type="ECO:0000256" key="10">
    <source>
        <dbReference type="ARBA" id="ARBA00041760"/>
    </source>
</evidence>
<comment type="function">
    <text evidence="6">Specifically deaminates adenosine-37 to inosine in tRNA-Ala.</text>
</comment>
<evidence type="ECO:0000256" key="1">
    <source>
        <dbReference type="ARBA" id="ARBA00022694"/>
    </source>
</evidence>
<evidence type="ECO:0000313" key="13">
    <source>
        <dbReference type="RefSeq" id="XP_027199163.1"/>
    </source>
</evidence>
<dbReference type="GO" id="GO:0008033">
    <property type="term" value="P:tRNA processing"/>
    <property type="evidence" value="ECO:0007669"/>
    <property type="project" value="UniProtKB-KW"/>
</dbReference>
<organism evidence="12 13">
    <name type="scientific">Dermatophagoides pteronyssinus</name>
    <name type="common">European house dust mite</name>
    <dbReference type="NCBI Taxonomy" id="6956"/>
    <lineage>
        <taxon>Eukaryota</taxon>
        <taxon>Metazoa</taxon>
        <taxon>Ecdysozoa</taxon>
        <taxon>Arthropoda</taxon>
        <taxon>Chelicerata</taxon>
        <taxon>Arachnida</taxon>
        <taxon>Acari</taxon>
        <taxon>Acariformes</taxon>
        <taxon>Sarcoptiformes</taxon>
        <taxon>Astigmata</taxon>
        <taxon>Psoroptidia</taxon>
        <taxon>Analgoidea</taxon>
        <taxon>Pyroglyphidae</taxon>
        <taxon>Dermatophagoidinae</taxon>
        <taxon>Dermatophagoides</taxon>
    </lineage>
</organism>
<evidence type="ECO:0000256" key="5">
    <source>
        <dbReference type="ARBA" id="ARBA00037026"/>
    </source>
</evidence>
<reference evidence="13" key="1">
    <citation type="submission" date="2025-08" db="UniProtKB">
        <authorList>
            <consortium name="RefSeq"/>
        </authorList>
    </citation>
    <scope>IDENTIFICATION</scope>
    <source>
        <strain evidence="13">Airmid</strain>
    </source>
</reference>
<dbReference type="PROSITE" id="PS50141">
    <property type="entry name" value="A_DEAMIN_EDITASE"/>
    <property type="match status" value="1"/>
</dbReference>
<dbReference type="FunCoup" id="A0A6P6Y114">
    <property type="interactions" value="1347"/>
</dbReference>
<evidence type="ECO:0000256" key="3">
    <source>
        <dbReference type="ARBA" id="ARBA00022801"/>
    </source>
</evidence>
<dbReference type="OMA" id="WHLFISQ"/>
<evidence type="ECO:0000313" key="12">
    <source>
        <dbReference type="Proteomes" id="UP000515146"/>
    </source>
</evidence>
<dbReference type="Pfam" id="PF02137">
    <property type="entry name" value="A_deamin"/>
    <property type="match status" value="1"/>
</dbReference>
<dbReference type="PANTHER" id="PTHR46516:SF1">
    <property type="entry name" value="TRNA-SPECIFIC ADENOSINE DEAMINASE 1"/>
    <property type="match status" value="1"/>
</dbReference>
<dbReference type="PANTHER" id="PTHR46516">
    <property type="entry name" value="TRNA-SPECIFIC ADENOSINE DEAMINASE 1"/>
    <property type="match status" value="1"/>
</dbReference>
<dbReference type="OrthoDB" id="416253at2759"/>
<evidence type="ECO:0000256" key="4">
    <source>
        <dbReference type="ARBA" id="ARBA00022833"/>
    </source>
</evidence>
<dbReference type="GO" id="GO:0046872">
    <property type="term" value="F:metal ion binding"/>
    <property type="evidence" value="ECO:0007669"/>
    <property type="project" value="UniProtKB-KW"/>
</dbReference>